<reference evidence="3" key="1">
    <citation type="submission" date="2020-10" db="EMBL/GenBank/DDBJ databases">
        <authorList>
            <person name="Han B."/>
            <person name="Lu T."/>
            <person name="Zhao Q."/>
            <person name="Huang X."/>
            <person name="Zhao Y."/>
        </authorList>
    </citation>
    <scope>NUCLEOTIDE SEQUENCE</scope>
</reference>
<dbReference type="PANTHER" id="PTHR34683:SF2">
    <property type="entry name" value="EXPRESSED PROTEIN"/>
    <property type="match status" value="1"/>
</dbReference>
<feature type="signal peptide" evidence="2">
    <location>
        <begin position="1"/>
        <end position="20"/>
    </location>
</feature>
<proteinExistence type="predicted"/>
<feature type="region of interest" description="Disordered" evidence="1">
    <location>
        <begin position="52"/>
        <end position="81"/>
    </location>
</feature>
<evidence type="ECO:0000313" key="4">
    <source>
        <dbReference type="Proteomes" id="UP000604825"/>
    </source>
</evidence>
<dbReference type="AlphaFoldDB" id="A0A811MCB5"/>
<dbReference type="Proteomes" id="UP000604825">
    <property type="component" value="Unassembled WGS sequence"/>
</dbReference>
<keyword evidence="2" id="KW-0732">Signal</keyword>
<evidence type="ECO:0000256" key="2">
    <source>
        <dbReference type="SAM" id="SignalP"/>
    </source>
</evidence>
<evidence type="ECO:0000256" key="1">
    <source>
        <dbReference type="SAM" id="MobiDB-lite"/>
    </source>
</evidence>
<evidence type="ECO:0008006" key="5">
    <source>
        <dbReference type="Google" id="ProtNLM"/>
    </source>
</evidence>
<name>A0A811MCB5_9POAL</name>
<dbReference type="EMBL" id="CAJGYO010000001">
    <property type="protein sequence ID" value="CAD6204902.1"/>
    <property type="molecule type" value="Genomic_DNA"/>
</dbReference>
<feature type="chain" id="PRO_5032857965" description="Secreted protein" evidence="2">
    <location>
        <begin position="21"/>
        <end position="98"/>
    </location>
</feature>
<evidence type="ECO:0000313" key="3">
    <source>
        <dbReference type="EMBL" id="CAD6204902.1"/>
    </source>
</evidence>
<comment type="caution">
    <text evidence="3">The sequence shown here is derived from an EMBL/GenBank/DDBJ whole genome shotgun (WGS) entry which is preliminary data.</text>
</comment>
<protein>
    <recommendedName>
        <fullName evidence="5">Secreted protein</fullName>
    </recommendedName>
</protein>
<keyword evidence="4" id="KW-1185">Reference proteome</keyword>
<gene>
    <name evidence="3" type="ORF">NCGR_LOCUS2820</name>
</gene>
<accession>A0A811MCB5</accession>
<organism evidence="3 4">
    <name type="scientific">Miscanthus lutarioriparius</name>
    <dbReference type="NCBI Taxonomy" id="422564"/>
    <lineage>
        <taxon>Eukaryota</taxon>
        <taxon>Viridiplantae</taxon>
        <taxon>Streptophyta</taxon>
        <taxon>Embryophyta</taxon>
        <taxon>Tracheophyta</taxon>
        <taxon>Spermatophyta</taxon>
        <taxon>Magnoliopsida</taxon>
        <taxon>Liliopsida</taxon>
        <taxon>Poales</taxon>
        <taxon>Poaceae</taxon>
        <taxon>PACMAD clade</taxon>
        <taxon>Panicoideae</taxon>
        <taxon>Andropogonodae</taxon>
        <taxon>Andropogoneae</taxon>
        <taxon>Saccharinae</taxon>
        <taxon>Miscanthus</taxon>
    </lineage>
</organism>
<dbReference type="PANTHER" id="PTHR34683">
    <property type="entry name" value="EXPRESSED PROTEIN-RELATED"/>
    <property type="match status" value="1"/>
</dbReference>
<sequence length="98" mass="10190">MKWGLAAAMASAAAVAAASGAELLACDCDSSAPAAAPAATVGRCDGLVLSRQHHDDEVHEESSSVSRENSHSGGRRGDRFAPRFDGLRFIETLVTAHR</sequence>
<feature type="compositionally biased region" description="Basic and acidic residues" evidence="1">
    <location>
        <begin position="52"/>
        <end position="62"/>
    </location>
</feature>